<evidence type="ECO:0000313" key="3">
    <source>
        <dbReference type="Proteomes" id="UP000295135"/>
    </source>
</evidence>
<sequence length="144" mass="15158">MTLRLIDSREALAALVAQPPGSQGNPLSKVRFALSHLPDEENDRLSKQCNRLIIACGCGAGAATAIAAAGVYAAVATHSDWGAEYSPWAHLVLGAAAFFFCGLTGKLIGLAISRHRLRKLLLQALDQTEKYAPAALSDVPTAHP</sequence>
<keyword evidence="1" id="KW-1133">Transmembrane helix</keyword>
<comment type="caution">
    <text evidence="2">The sequence shown here is derived from an EMBL/GenBank/DDBJ whole genome shotgun (WGS) entry which is preliminary data.</text>
</comment>
<dbReference type="Proteomes" id="UP000295135">
    <property type="component" value="Unassembled WGS sequence"/>
</dbReference>
<feature type="transmembrane region" description="Helical" evidence="1">
    <location>
        <begin position="52"/>
        <end position="76"/>
    </location>
</feature>
<accession>A0A4R3JYJ7</accession>
<dbReference type="EMBL" id="SLZY01000001">
    <property type="protein sequence ID" value="TCS73848.1"/>
    <property type="molecule type" value="Genomic_DNA"/>
</dbReference>
<name>A0A4R3JYJ7_9PROT</name>
<gene>
    <name evidence="2" type="ORF">EDC61_10170</name>
</gene>
<dbReference type="RefSeq" id="WP_126459806.1">
    <property type="nucleotide sequence ID" value="NZ_AP018721.1"/>
</dbReference>
<evidence type="ECO:0000313" key="2">
    <source>
        <dbReference type="EMBL" id="TCS73848.1"/>
    </source>
</evidence>
<feature type="transmembrane region" description="Helical" evidence="1">
    <location>
        <begin position="88"/>
        <end position="112"/>
    </location>
</feature>
<reference evidence="2 3" key="1">
    <citation type="submission" date="2019-03" db="EMBL/GenBank/DDBJ databases">
        <title>Genomic Encyclopedia of Type Strains, Phase IV (KMG-IV): sequencing the most valuable type-strain genomes for metagenomic binning, comparative biology and taxonomic classification.</title>
        <authorList>
            <person name="Goeker M."/>
        </authorList>
    </citation>
    <scope>NUCLEOTIDE SEQUENCE [LARGE SCALE GENOMIC DNA]</scope>
    <source>
        <strain evidence="2 3">DSM 103923</strain>
    </source>
</reference>
<proteinExistence type="predicted"/>
<protein>
    <submittedName>
        <fullName evidence="2">Uncharacterized protein</fullName>
    </submittedName>
</protein>
<keyword evidence="1" id="KW-0472">Membrane</keyword>
<keyword evidence="3" id="KW-1185">Reference proteome</keyword>
<keyword evidence="1" id="KW-0812">Transmembrane</keyword>
<evidence type="ECO:0000256" key="1">
    <source>
        <dbReference type="SAM" id="Phobius"/>
    </source>
</evidence>
<dbReference type="AlphaFoldDB" id="A0A4R3JYJ7"/>
<organism evidence="2 3">
    <name type="scientific">Sulfuritortus calidifontis</name>
    <dbReference type="NCBI Taxonomy" id="1914471"/>
    <lineage>
        <taxon>Bacteria</taxon>
        <taxon>Pseudomonadati</taxon>
        <taxon>Pseudomonadota</taxon>
        <taxon>Betaproteobacteria</taxon>
        <taxon>Nitrosomonadales</taxon>
        <taxon>Thiobacillaceae</taxon>
        <taxon>Sulfuritortus</taxon>
    </lineage>
</organism>